<feature type="region of interest" description="Disordered" evidence="2">
    <location>
        <begin position="1004"/>
        <end position="1036"/>
    </location>
</feature>
<evidence type="ECO:0000313" key="4">
    <source>
        <dbReference type="Proteomes" id="UP001190700"/>
    </source>
</evidence>
<feature type="compositionally biased region" description="Low complexity" evidence="2">
    <location>
        <begin position="221"/>
        <end position="237"/>
    </location>
</feature>
<dbReference type="Proteomes" id="UP001190700">
    <property type="component" value="Unassembled WGS sequence"/>
</dbReference>
<feature type="compositionally biased region" description="Polar residues" evidence="2">
    <location>
        <begin position="1008"/>
        <end position="1017"/>
    </location>
</feature>
<keyword evidence="1" id="KW-0175">Coiled coil</keyword>
<protein>
    <recommendedName>
        <fullName evidence="5">SET domain-containing protein</fullName>
    </recommendedName>
</protein>
<evidence type="ECO:0008006" key="5">
    <source>
        <dbReference type="Google" id="ProtNLM"/>
    </source>
</evidence>
<feature type="compositionally biased region" description="Low complexity" evidence="2">
    <location>
        <begin position="370"/>
        <end position="426"/>
    </location>
</feature>
<feature type="region of interest" description="Disordered" evidence="2">
    <location>
        <begin position="317"/>
        <end position="470"/>
    </location>
</feature>
<evidence type="ECO:0000313" key="3">
    <source>
        <dbReference type="EMBL" id="KAK3259225.1"/>
    </source>
</evidence>
<feature type="compositionally biased region" description="Gly residues" evidence="2">
    <location>
        <begin position="103"/>
        <end position="113"/>
    </location>
</feature>
<proteinExistence type="predicted"/>
<keyword evidence="4" id="KW-1185">Reference proteome</keyword>
<feature type="region of interest" description="Disordered" evidence="2">
    <location>
        <begin position="97"/>
        <end position="153"/>
    </location>
</feature>
<feature type="compositionally biased region" description="Low complexity" evidence="2">
    <location>
        <begin position="182"/>
        <end position="208"/>
    </location>
</feature>
<evidence type="ECO:0000256" key="1">
    <source>
        <dbReference type="SAM" id="Coils"/>
    </source>
</evidence>
<evidence type="ECO:0000256" key="2">
    <source>
        <dbReference type="SAM" id="MobiDB-lite"/>
    </source>
</evidence>
<name>A0AAE0FGD0_9CHLO</name>
<feature type="compositionally biased region" description="Basic and acidic residues" evidence="2">
    <location>
        <begin position="252"/>
        <end position="261"/>
    </location>
</feature>
<sequence>QGAVEDSKQRYERRFSWKKDIFPRLRNFTDRQGNLTSVGNCLINQYLRVMLKYEWDHPADKAHKRDHLLACIPERLLPREDTNPPHAQEEGAVAELGPQDQAGNGGSAAGGTACGAPAGPDWMAGQLAGGAPDGLQQMRAPGPQGAQRAASSSFQLCLPDSAVLQPRPTDASAPRSALTGESGSAASAQVCAAPSPSPSPDTADAPPDVGGDAIALTRAALLLPGGAPSSQPPATSAAEEDPPRKRLPVAGAREEGAREKGFTLDAVEFTGAESAKRRRVRPAEAAATARVALSVTSSQAARAGQASRREATLLEMEQPQLDARDSMEAEEEASCTPRGLGWISRHHGVHASENPGAQSPAGSAQGLEDAGAQSPAGSAQGLEDAGAQSPAGSAQGLEDAGAQSPAGSAQSLEDAGAQSPAGSAQGLEDAAPQLPAGSAQGLEDAGAQSPAGSPSVCRKHGDRPSCTVRGPSEVPQWLVEAYAAHRHIVQLSAELSQAKREKEQLAAQHQQERERAVKAEASQTKMAAEIAQHQQERERLLAAQHQQERERLLAAEGWSKMAGRNKELRAELSQAESEKDRLTTEMAGQVEQLTLELSSTKMNALQRLAETQAEQAQQHQVQLKEAHAVNTQMAASKDALLARARKAEAELVTLREGRTREQLAADGAAHGGDAEHGSTSKEGDILAVADEVDRIVYDPRNCPQATGSEPASRAREAIAQHLAPESCAAAMLQQLRQQSAPTPGSVEICHWPDHMVGGSVSPDVVRENCEELVKANERGTVPPSGCSLVRSGRSLAGTVVREKTVPENDTRLALRGEKMLVAAQQLFAGDVLGCYGGTLTFDSELHETNVSRSLSAQAQHETYLLPIDHFNWDPELAERCKEWRVPIIDPWNSPAQNEFMYINDWREDVMHSLSRGSGGDGSQHVSLSDPARLSRQNVHFLEVNVRGWPHVFVVVIRDIGPDMEVLTDYGEQYWQSKRSQGFRAESLYSLIPRITEYVRKQVKRGQVSEGNSPNGRSFTAPKIDGHNLTTVSNPTSDEDDVAIIDLT</sequence>
<dbReference type="SUPFAM" id="SSF82199">
    <property type="entry name" value="SET domain"/>
    <property type="match status" value="1"/>
</dbReference>
<comment type="caution">
    <text evidence="3">The sequence shown here is derived from an EMBL/GenBank/DDBJ whole genome shotgun (WGS) entry which is preliminary data.</text>
</comment>
<gene>
    <name evidence="3" type="ORF">CYMTET_31783</name>
</gene>
<dbReference type="InterPro" id="IPR046341">
    <property type="entry name" value="SET_dom_sf"/>
</dbReference>
<feature type="coiled-coil region" evidence="1">
    <location>
        <begin position="488"/>
        <end position="657"/>
    </location>
</feature>
<dbReference type="AlphaFoldDB" id="A0AAE0FGD0"/>
<feature type="non-terminal residue" evidence="3">
    <location>
        <position position="1"/>
    </location>
</feature>
<reference evidence="3 4" key="1">
    <citation type="journal article" date="2015" name="Genome Biol. Evol.">
        <title>Comparative Genomics of a Bacterivorous Green Alga Reveals Evolutionary Causalities and Consequences of Phago-Mixotrophic Mode of Nutrition.</title>
        <authorList>
            <person name="Burns J.A."/>
            <person name="Paasch A."/>
            <person name="Narechania A."/>
            <person name="Kim E."/>
        </authorList>
    </citation>
    <scope>NUCLEOTIDE SEQUENCE [LARGE SCALE GENOMIC DNA]</scope>
    <source>
        <strain evidence="3 4">PLY_AMNH</strain>
    </source>
</reference>
<dbReference type="Gene3D" id="2.170.270.10">
    <property type="entry name" value="SET domain"/>
    <property type="match status" value="1"/>
</dbReference>
<feature type="region of interest" description="Disordered" evidence="2">
    <location>
        <begin position="165"/>
        <end position="261"/>
    </location>
</feature>
<organism evidence="3 4">
    <name type="scientific">Cymbomonas tetramitiformis</name>
    <dbReference type="NCBI Taxonomy" id="36881"/>
    <lineage>
        <taxon>Eukaryota</taxon>
        <taxon>Viridiplantae</taxon>
        <taxon>Chlorophyta</taxon>
        <taxon>Pyramimonadophyceae</taxon>
        <taxon>Pyramimonadales</taxon>
        <taxon>Pyramimonadaceae</taxon>
        <taxon>Cymbomonas</taxon>
    </lineage>
</organism>
<dbReference type="EMBL" id="LGRX02018932">
    <property type="protein sequence ID" value="KAK3259225.1"/>
    <property type="molecule type" value="Genomic_DNA"/>
</dbReference>
<accession>A0AAE0FGD0</accession>